<evidence type="ECO:0000256" key="3">
    <source>
        <dbReference type="SAM" id="Phobius"/>
    </source>
</evidence>
<dbReference type="InterPro" id="IPR037103">
    <property type="entry name" value="Tubulin/FtsZ-like_C"/>
</dbReference>
<evidence type="ECO:0000256" key="1">
    <source>
        <dbReference type="ARBA" id="ARBA00022741"/>
    </source>
</evidence>
<gene>
    <name evidence="4" type="ORF">LSALG_LOCUS11206</name>
</gene>
<dbReference type="InterPro" id="IPR011719">
    <property type="entry name" value="CHP02058"/>
</dbReference>
<dbReference type="EMBL" id="OX465078">
    <property type="protein sequence ID" value="CAI9270916.1"/>
    <property type="molecule type" value="Genomic_DNA"/>
</dbReference>
<dbReference type="Proteomes" id="UP001177003">
    <property type="component" value="Chromosome 2"/>
</dbReference>
<dbReference type="PANTHER" id="PTHR34784:SF1">
    <property type="entry name" value="50S RIBOSOMAL PROTEIN L34"/>
    <property type="match status" value="1"/>
</dbReference>
<name>A0AA35YE63_LACSI</name>
<proteinExistence type="predicted"/>
<dbReference type="GO" id="GO:0005525">
    <property type="term" value="F:GTP binding"/>
    <property type="evidence" value="ECO:0007669"/>
    <property type="project" value="UniProtKB-KW"/>
</dbReference>
<dbReference type="Gene3D" id="3.30.1330.20">
    <property type="entry name" value="Tubulin/FtsZ, C-terminal domain"/>
    <property type="match status" value="1"/>
</dbReference>
<dbReference type="Pfam" id="PF09585">
    <property type="entry name" value="Lin0512_fam"/>
    <property type="match status" value="1"/>
</dbReference>
<sequence length="178" mass="19890">MLQSVIPNSSITLLFVEMGVGYDQHGSMKDVMKAAMKACGDAITSSLILAFCRDSTFFAGGNHSANGDIRNEHDQVNGSDIPTMLEVSHVKEEIANDLRELQRDLTREMDTLNHEVDDVRAGQLDLSNMVADLKNHFCSMQASYVNIVLGKKKSKKVKWVFRVFVVAIVGVLTYRFYK</sequence>
<dbReference type="PANTHER" id="PTHR34784">
    <property type="entry name" value="50S RIBOSOMAL PROTEIN L34"/>
    <property type="match status" value="1"/>
</dbReference>
<evidence type="ECO:0000313" key="5">
    <source>
        <dbReference type="Proteomes" id="UP001177003"/>
    </source>
</evidence>
<keyword evidence="1" id="KW-0547">Nucleotide-binding</keyword>
<evidence type="ECO:0000313" key="4">
    <source>
        <dbReference type="EMBL" id="CAI9270916.1"/>
    </source>
</evidence>
<keyword evidence="3" id="KW-0812">Transmembrane</keyword>
<evidence type="ECO:0000256" key="2">
    <source>
        <dbReference type="ARBA" id="ARBA00023134"/>
    </source>
</evidence>
<accession>A0AA35YE63</accession>
<feature type="transmembrane region" description="Helical" evidence="3">
    <location>
        <begin position="159"/>
        <end position="177"/>
    </location>
</feature>
<dbReference type="AlphaFoldDB" id="A0AA35YE63"/>
<keyword evidence="3" id="KW-1133">Transmembrane helix</keyword>
<keyword evidence="5" id="KW-1185">Reference proteome</keyword>
<keyword evidence="2" id="KW-0342">GTP-binding</keyword>
<keyword evidence="3" id="KW-0472">Membrane</keyword>
<reference evidence="4" key="1">
    <citation type="submission" date="2023-04" db="EMBL/GenBank/DDBJ databases">
        <authorList>
            <person name="Vijverberg K."/>
            <person name="Xiong W."/>
            <person name="Schranz E."/>
        </authorList>
    </citation>
    <scope>NUCLEOTIDE SEQUENCE</scope>
</reference>
<protein>
    <submittedName>
        <fullName evidence="4">Uncharacterized protein</fullName>
    </submittedName>
</protein>
<organism evidence="4 5">
    <name type="scientific">Lactuca saligna</name>
    <name type="common">Willowleaf lettuce</name>
    <dbReference type="NCBI Taxonomy" id="75948"/>
    <lineage>
        <taxon>Eukaryota</taxon>
        <taxon>Viridiplantae</taxon>
        <taxon>Streptophyta</taxon>
        <taxon>Embryophyta</taxon>
        <taxon>Tracheophyta</taxon>
        <taxon>Spermatophyta</taxon>
        <taxon>Magnoliopsida</taxon>
        <taxon>eudicotyledons</taxon>
        <taxon>Gunneridae</taxon>
        <taxon>Pentapetalae</taxon>
        <taxon>asterids</taxon>
        <taxon>campanulids</taxon>
        <taxon>Asterales</taxon>
        <taxon>Asteraceae</taxon>
        <taxon>Cichorioideae</taxon>
        <taxon>Cichorieae</taxon>
        <taxon>Lactucinae</taxon>
        <taxon>Lactuca</taxon>
    </lineage>
</organism>